<organism evidence="1 2">
    <name type="scientific">Melia azedarach</name>
    <name type="common">Chinaberry tree</name>
    <dbReference type="NCBI Taxonomy" id="155640"/>
    <lineage>
        <taxon>Eukaryota</taxon>
        <taxon>Viridiplantae</taxon>
        <taxon>Streptophyta</taxon>
        <taxon>Embryophyta</taxon>
        <taxon>Tracheophyta</taxon>
        <taxon>Spermatophyta</taxon>
        <taxon>Magnoliopsida</taxon>
        <taxon>eudicotyledons</taxon>
        <taxon>Gunneridae</taxon>
        <taxon>Pentapetalae</taxon>
        <taxon>rosids</taxon>
        <taxon>malvids</taxon>
        <taxon>Sapindales</taxon>
        <taxon>Meliaceae</taxon>
        <taxon>Melia</taxon>
    </lineage>
</organism>
<keyword evidence="2" id="KW-1185">Reference proteome</keyword>
<sequence length="389" mass="41973">MEPIGAIAEGEWSSLSGMYTTEEADFMAQLLGNCAVTNELDGSASLGNSSAFWGSHGSTMNMAGFSYSLDVGDSNSYCFSQGSSTYSGGSCILFPSSSSQESFYLSDSHPILGTNNNSGSISLDFCMGDANNTSSFLIDQGDVQGLNNQEMSDGNVENLQSGGKQQQPELGFPVKTTLQPKRESEMKAAPEPATEDKLNKSSENSKKRSRNVNTADAQKNRRNVKAKKNPKAAVSATNNEEENENNNNNDAGINRQQASSSCCSEDESNASQDQNGGETSSMSSKGKAAVNLNGKTRASRGSATDPQSLYARRRRERINERLKILQNLVPNGTKVDISTMLEEAVQYVKFLQLQIKLLSSDELWMYAPIAYNGMNIGLDHLTITASRLS</sequence>
<name>A0ACC1XXK2_MELAZ</name>
<reference evidence="1 2" key="1">
    <citation type="journal article" date="2023" name="Science">
        <title>Complex scaffold remodeling in plant triterpene biosynthesis.</title>
        <authorList>
            <person name="De La Pena R."/>
            <person name="Hodgson H."/>
            <person name="Liu J.C."/>
            <person name="Stephenson M.J."/>
            <person name="Martin A.C."/>
            <person name="Owen C."/>
            <person name="Harkess A."/>
            <person name="Leebens-Mack J."/>
            <person name="Jimenez L.E."/>
            <person name="Osbourn A."/>
            <person name="Sattely E.S."/>
        </authorList>
    </citation>
    <scope>NUCLEOTIDE SEQUENCE [LARGE SCALE GENOMIC DNA]</scope>
    <source>
        <strain evidence="2">cv. JPN11</strain>
        <tissue evidence="1">Leaf</tissue>
    </source>
</reference>
<evidence type="ECO:0000313" key="2">
    <source>
        <dbReference type="Proteomes" id="UP001164539"/>
    </source>
</evidence>
<evidence type="ECO:0000313" key="1">
    <source>
        <dbReference type="EMBL" id="KAJ4716156.1"/>
    </source>
</evidence>
<gene>
    <name evidence="1" type="ORF">OWV82_011216</name>
</gene>
<comment type="caution">
    <text evidence="1">The sequence shown here is derived from an EMBL/GenBank/DDBJ whole genome shotgun (WGS) entry which is preliminary data.</text>
</comment>
<dbReference type="Proteomes" id="UP001164539">
    <property type="component" value="Chromosome 6"/>
</dbReference>
<proteinExistence type="predicted"/>
<dbReference type="EMBL" id="CM051399">
    <property type="protein sequence ID" value="KAJ4716156.1"/>
    <property type="molecule type" value="Genomic_DNA"/>
</dbReference>
<protein>
    <submittedName>
        <fullName evidence="1">Transcription factor</fullName>
    </submittedName>
</protein>
<accession>A0ACC1XXK2</accession>